<proteinExistence type="predicted"/>
<evidence type="ECO:0000259" key="1">
    <source>
        <dbReference type="Pfam" id="PF00501"/>
    </source>
</evidence>
<dbReference type="InterPro" id="IPR000873">
    <property type="entry name" value="AMP-dep_synth/lig_dom"/>
</dbReference>
<accession>A0A3E0WJI1</accession>
<dbReference type="InterPro" id="IPR042099">
    <property type="entry name" value="ANL_N_sf"/>
</dbReference>
<dbReference type="InterPro" id="IPR050237">
    <property type="entry name" value="ATP-dep_AMP-bd_enzyme"/>
</dbReference>
<dbReference type="Pfam" id="PF00501">
    <property type="entry name" value="AMP-binding"/>
    <property type="match status" value="1"/>
</dbReference>
<dbReference type="GO" id="GO:0016878">
    <property type="term" value="F:acid-thiol ligase activity"/>
    <property type="evidence" value="ECO:0007669"/>
    <property type="project" value="UniProtKB-ARBA"/>
</dbReference>
<name>A0A3E0WJI1_9GAMM</name>
<gene>
    <name evidence="3" type="ORF">CAL65_20500</name>
</gene>
<sequence length="498" mass="54297">MSRPQSVPELLLRAVGRHPEAEALVEGRQRWCYRTLWEKVAAAAKLLEAYGLGAGERVLLFKENSLAYVVAYYAVLLAGGVVVPVNAQAKARELLTALSHSEANFLVADLEHSAVTFAQAAAPQVRFIDCGQLLEAPPASTDDFPKLTANQSAAIVYTSGTTGRPKGVLLSHGNLVSNTLAVAGYLRLTAADRIVNLLPFQFAYGNSVLHTHLAVGGCVVIENNFVYPHRVLALMEAEGATGFAGVPATYSLLLTRTRLETFSLPALRYLTQAGGPMPTPHIQQLRQHLPHAAFYVMYGQTEATARLCYLPPERLDEKLGSVGRPIEGVEISIRDDNGEPLLLGERGEVWARGAGIMQGYWRDPVGTGATLVDGWLRTGDLGYLDADGFLYLEGRVSEMIKSGAYRIAPQEIEEVLIELEGVAEATAIGVPDPILGQTIKVFIIPVPGAGVDERKIRAHCRRHLAPYKQPKWVQFAAELPRTRTGKVQRHRLRMDVTD</sequence>
<evidence type="ECO:0008006" key="5">
    <source>
        <dbReference type="Google" id="ProtNLM"/>
    </source>
</evidence>
<dbReference type="Gene3D" id="3.30.300.30">
    <property type="match status" value="1"/>
</dbReference>
<dbReference type="Gene3D" id="3.40.50.12780">
    <property type="entry name" value="N-terminal domain of ligase-like"/>
    <property type="match status" value="1"/>
</dbReference>
<comment type="caution">
    <text evidence="3">The sequence shown here is derived from an EMBL/GenBank/DDBJ whole genome shotgun (WGS) entry which is preliminary data.</text>
</comment>
<dbReference type="EMBL" id="NFZW01000034">
    <property type="protein sequence ID" value="RFA32116.1"/>
    <property type="molecule type" value="Genomic_DNA"/>
</dbReference>
<dbReference type="AlphaFoldDB" id="A0A3E0WJI1"/>
<dbReference type="SUPFAM" id="SSF56801">
    <property type="entry name" value="Acetyl-CoA synthetase-like"/>
    <property type="match status" value="1"/>
</dbReference>
<dbReference type="InterPro" id="IPR025110">
    <property type="entry name" value="AMP-bd_C"/>
</dbReference>
<dbReference type="Pfam" id="PF13193">
    <property type="entry name" value="AMP-binding_C"/>
    <property type="match status" value="1"/>
</dbReference>
<dbReference type="Proteomes" id="UP000256763">
    <property type="component" value="Unassembled WGS sequence"/>
</dbReference>
<dbReference type="PROSITE" id="PS00455">
    <property type="entry name" value="AMP_BINDING"/>
    <property type="match status" value="1"/>
</dbReference>
<dbReference type="InterPro" id="IPR020845">
    <property type="entry name" value="AMP-binding_CS"/>
</dbReference>
<dbReference type="OrthoDB" id="9803968at2"/>
<dbReference type="RefSeq" id="WP_116303925.1">
    <property type="nucleotide sequence ID" value="NZ_NFZV01000033.1"/>
</dbReference>
<feature type="domain" description="AMP-dependent synthetase/ligase" evidence="1">
    <location>
        <begin position="13"/>
        <end position="361"/>
    </location>
</feature>
<protein>
    <recommendedName>
        <fullName evidence="5">AMP-dependent synthetase</fullName>
    </recommendedName>
</protein>
<dbReference type="PANTHER" id="PTHR43767:SF1">
    <property type="entry name" value="NONRIBOSOMAL PEPTIDE SYNTHASE PES1 (EUROFUNG)-RELATED"/>
    <property type="match status" value="1"/>
</dbReference>
<feature type="domain" description="AMP-binding enzyme C-terminal" evidence="2">
    <location>
        <begin position="411"/>
        <end position="486"/>
    </location>
</feature>
<evidence type="ECO:0000313" key="3">
    <source>
        <dbReference type="EMBL" id="RFA32116.1"/>
    </source>
</evidence>
<reference evidence="4" key="1">
    <citation type="submission" date="2017-05" db="EMBL/GenBank/DDBJ databases">
        <authorList>
            <person name="Sharma S."/>
            <person name="Sidhu C."/>
            <person name="Pinnaka A.K."/>
        </authorList>
    </citation>
    <scope>NUCLEOTIDE SEQUENCE [LARGE SCALE GENOMIC DNA]</scope>
    <source>
        <strain evidence="4">AK93</strain>
    </source>
</reference>
<dbReference type="PANTHER" id="PTHR43767">
    <property type="entry name" value="LONG-CHAIN-FATTY-ACID--COA LIGASE"/>
    <property type="match status" value="1"/>
</dbReference>
<keyword evidence="4" id="KW-1185">Reference proteome</keyword>
<dbReference type="InterPro" id="IPR045851">
    <property type="entry name" value="AMP-bd_C_sf"/>
</dbReference>
<organism evidence="3 4">
    <name type="scientific">Alkalilimnicola ehrlichii</name>
    <dbReference type="NCBI Taxonomy" id="351052"/>
    <lineage>
        <taxon>Bacteria</taxon>
        <taxon>Pseudomonadati</taxon>
        <taxon>Pseudomonadota</taxon>
        <taxon>Gammaproteobacteria</taxon>
        <taxon>Chromatiales</taxon>
        <taxon>Ectothiorhodospiraceae</taxon>
        <taxon>Alkalilimnicola</taxon>
    </lineage>
</organism>
<evidence type="ECO:0000259" key="2">
    <source>
        <dbReference type="Pfam" id="PF13193"/>
    </source>
</evidence>
<evidence type="ECO:0000313" key="4">
    <source>
        <dbReference type="Proteomes" id="UP000256763"/>
    </source>
</evidence>